<dbReference type="Gene3D" id="3.30.450.40">
    <property type="match status" value="1"/>
</dbReference>
<dbReference type="Gene3D" id="1.10.10.10">
    <property type="entry name" value="Winged helix-like DNA-binding domain superfamily/Winged helix DNA-binding domain"/>
    <property type="match status" value="1"/>
</dbReference>
<dbReference type="GO" id="GO:0003700">
    <property type="term" value="F:DNA-binding transcription factor activity"/>
    <property type="evidence" value="ECO:0007669"/>
    <property type="project" value="TreeGrafter"/>
</dbReference>
<evidence type="ECO:0000259" key="5">
    <source>
        <dbReference type="PROSITE" id="PS51078"/>
    </source>
</evidence>
<dbReference type="InterPro" id="IPR050707">
    <property type="entry name" value="HTH_MetabolicPath_Reg"/>
</dbReference>
<evidence type="ECO:0000256" key="2">
    <source>
        <dbReference type="ARBA" id="ARBA00023125"/>
    </source>
</evidence>
<dbReference type="AlphaFoldDB" id="A0A9X4LZ35"/>
<dbReference type="RefSeq" id="WP_277833876.1">
    <property type="nucleotide sequence ID" value="NZ_JAAIVF010000005.1"/>
</dbReference>
<dbReference type="SUPFAM" id="SSF46785">
    <property type="entry name" value="Winged helix' DNA-binding domain"/>
    <property type="match status" value="1"/>
</dbReference>
<dbReference type="Proteomes" id="UP001152755">
    <property type="component" value="Unassembled WGS sequence"/>
</dbReference>
<accession>A0A9X4LZ35</accession>
<proteinExistence type="predicted"/>
<gene>
    <name evidence="6" type="ORF">NVS88_10645</name>
</gene>
<keyword evidence="2" id="KW-0238">DNA-binding</keyword>
<dbReference type="GO" id="GO:0045892">
    <property type="term" value="P:negative regulation of DNA-templated transcription"/>
    <property type="evidence" value="ECO:0007669"/>
    <property type="project" value="TreeGrafter"/>
</dbReference>
<evidence type="ECO:0000256" key="3">
    <source>
        <dbReference type="ARBA" id="ARBA00023163"/>
    </source>
</evidence>
<dbReference type="InterPro" id="IPR029016">
    <property type="entry name" value="GAF-like_dom_sf"/>
</dbReference>
<keyword evidence="7" id="KW-1185">Reference proteome</keyword>
<dbReference type="GO" id="GO:0003677">
    <property type="term" value="F:DNA binding"/>
    <property type="evidence" value="ECO:0007669"/>
    <property type="project" value="UniProtKB-KW"/>
</dbReference>
<evidence type="ECO:0000313" key="7">
    <source>
        <dbReference type="Proteomes" id="UP001152755"/>
    </source>
</evidence>
<dbReference type="InterPro" id="IPR036388">
    <property type="entry name" value="WH-like_DNA-bd_sf"/>
</dbReference>
<dbReference type="PROSITE" id="PS51077">
    <property type="entry name" value="HTH_ICLR"/>
    <property type="match status" value="1"/>
</dbReference>
<protein>
    <submittedName>
        <fullName evidence="6">IclR family transcriptional regulator</fullName>
    </submittedName>
</protein>
<dbReference type="InterPro" id="IPR036390">
    <property type="entry name" value="WH_DNA-bd_sf"/>
</dbReference>
<keyword evidence="1" id="KW-0805">Transcription regulation</keyword>
<dbReference type="SMART" id="SM00346">
    <property type="entry name" value="HTH_ICLR"/>
    <property type="match status" value="1"/>
</dbReference>
<reference evidence="6" key="1">
    <citation type="submission" date="2022-08" db="EMBL/GenBank/DDBJ databases">
        <title>Genome analysis of Corynebacteriales strain.</title>
        <authorList>
            <person name="Lee S.D."/>
        </authorList>
    </citation>
    <scope>NUCLEOTIDE SEQUENCE</scope>
    <source>
        <strain evidence="6">D3-21</strain>
    </source>
</reference>
<name>A0A9X4LZ35_9ACTN</name>
<comment type="caution">
    <text evidence="6">The sequence shown here is derived from an EMBL/GenBank/DDBJ whole genome shotgun (WGS) entry which is preliminary data.</text>
</comment>
<organism evidence="6 7">
    <name type="scientific">Speluncibacter jeojiensis</name>
    <dbReference type="NCBI Taxonomy" id="2710754"/>
    <lineage>
        <taxon>Bacteria</taxon>
        <taxon>Bacillati</taxon>
        <taxon>Actinomycetota</taxon>
        <taxon>Actinomycetes</taxon>
        <taxon>Mycobacteriales</taxon>
        <taxon>Speluncibacteraceae</taxon>
        <taxon>Speluncibacter</taxon>
    </lineage>
</organism>
<dbReference type="EMBL" id="JANRHA010000006">
    <property type="protein sequence ID" value="MDG3015015.1"/>
    <property type="molecule type" value="Genomic_DNA"/>
</dbReference>
<keyword evidence="3" id="KW-0804">Transcription</keyword>
<dbReference type="SUPFAM" id="SSF55781">
    <property type="entry name" value="GAF domain-like"/>
    <property type="match status" value="1"/>
</dbReference>
<dbReference type="PROSITE" id="PS51078">
    <property type="entry name" value="ICLR_ED"/>
    <property type="match status" value="1"/>
</dbReference>
<feature type="domain" description="IclR-ED" evidence="5">
    <location>
        <begin position="69"/>
        <end position="236"/>
    </location>
</feature>
<dbReference type="InterPro" id="IPR005471">
    <property type="entry name" value="Tscrpt_reg_IclR_N"/>
</dbReference>
<dbReference type="Pfam" id="PF01614">
    <property type="entry name" value="IclR_C"/>
    <property type="match status" value="2"/>
</dbReference>
<dbReference type="PANTHER" id="PTHR30136:SF24">
    <property type="entry name" value="HTH-TYPE TRANSCRIPTIONAL REPRESSOR ALLR"/>
    <property type="match status" value="1"/>
</dbReference>
<dbReference type="InterPro" id="IPR014757">
    <property type="entry name" value="Tscrpt_reg_IclR_C"/>
</dbReference>
<dbReference type="Pfam" id="PF09339">
    <property type="entry name" value="HTH_IclR"/>
    <property type="match status" value="1"/>
</dbReference>
<evidence type="ECO:0000256" key="1">
    <source>
        <dbReference type="ARBA" id="ARBA00023015"/>
    </source>
</evidence>
<evidence type="ECO:0000313" key="6">
    <source>
        <dbReference type="EMBL" id="MDG3015015.1"/>
    </source>
</evidence>
<sequence>MPGGEHSPVAVLDRISTLLDAFDDRERLTLSELARRTGFPRSSTHRMLVQLVRLRWIRRCGDAYELGMKMFELGALALHHDRLHRSALPILHRLHAATGLVVHLGVLAGDDVLYLEKIGGDLGPMVPSRVGGRQPARRTALGKSMLASIDACASTAAPEPFRRELAAIRERDVAHDRDEAALGLSCVAATIGDRWTTVGALSVCGPTGRFHSWALEGPVRAAAHAVWKSIESGYGARELPA</sequence>
<feature type="domain" description="HTH iclR-type" evidence="4">
    <location>
        <begin position="9"/>
        <end position="68"/>
    </location>
</feature>
<dbReference type="PANTHER" id="PTHR30136">
    <property type="entry name" value="HELIX-TURN-HELIX TRANSCRIPTIONAL REGULATOR, ICLR FAMILY"/>
    <property type="match status" value="1"/>
</dbReference>
<evidence type="ECO:0000259" key="4">
    <source>
        <dbReference type="PROSITE" id="PS51077"/>
    </source>
</evidence>